<proteinExistence type="predicted"/>
<protein>
    <submittedName>
        <fullName evidence="1">Uncharacterized protein</fullName>
    </submittedName>
</protein>
<evidence type="ECO:0000313" key="2">
    <source>
        <dbReference type="Proteomes" id="UP001306950"/>
    </source>
</evidence>
<gene>
    <name evidence="1" type="ORF">V3851_18525</name>
</gene>
<accession>A0ABU7VY36</accession>
<comment type="caution">
    <text evidence="1">The sequence shown here is derived from an EMBL/GenBank/DDBJ whole genome shotgun (WGS) entry which is preliminary data.</text>
</comment>
<reference evidence="1 2" key="1">
    <citation type="submission" date="2024-02" db="EMBL/GenBank/DDBJ databases">
        <title>A nitrogen-fixing paenibacillus bacterium.</title>
        <authorList>
            <person name="Zhang W.L."/>
            <person name="Chen S.F."/>
        </authorList>
    </citation>
    <scope>NUCLEOTIDE SEQUENCE [LARGE SCALE GENOMIC DNA]</scope>
    <source>
        <strain evidence="1 2">M1</strain>
    </source>
</reference>
<dbReference type="RefSeq" id="WP_331848045.1">
    <property type="nucleotide sequence ID" value="NZ_JAZHPZ010000010.1"/>
</dbReference>
<keyword evidence="2" id="KW-1185">Reference proteome</keyword>
<dbReference type="Proteomes" id="UP001306950">
    <property type="component" value="Unassembled WGS sequence"/>
</dbReference>
<organism evidence="1 2">
    <name type="scientific">Paenibacillus haidiansis</name>
    <dbReference type="NCBI Taxonomy" id="1574488"/>
    <lineage>
        <taxon>Bacteria</taxon>
        <taxon>Bacillati</taxon>
        <taxon>Bacillota</taxon>
        <taxon>Bacilli</taxon>
        <taxon>Bacillales</taxon>
        <taxon>Paenibacillaceae</taxon>
        <taxon>Paenibacillus</taxon>
    </lineage>
</organism>
<name>A0ABU7VY36_9BACL</name>
<dbReference type="EMBL" id="JAZHPZ010000010">
    <property type="protein sequence ID" value="MEF2967829.1"/>
    <property type="molecule type" value="Genomic_DNA"/>
</dbReference>
<sequence>MPTIRRLLTEQDFEEAINRRLRVRVFRDDHIVDNDTVIIRITEENVITQTGVSELSYHSRRDSQFFELKK</sequence>
<evidence type="ECO:0000313" key="1">
    <source>
        <dbReference type="EMBL" id="MEF2967829.1"/>
    </source>
</evidence>